<dbReference type="EMBL" id="PQXM01000306">
    <property type="protein sequence ID" value="TGO74098.1"/>
    <property type="molecule type" value="Genomic_DNA"/>
</dbReference>
<dbReference type="AlphaFoldDB" id="A0A4Z1JKG9"/>
<reference evidence="1 2" key="1">
    <citation type="submission" date="2017-12" db="EMBL/GenBank/DDBJ databases">
        <title>Comparative genomics of Botrytis spp.</title>
        <authorList>
            <person name="Valero-Jimenez C.A."/>
            <person name="Tapia P."/>
            <person name="Veloso J."/>
            <person name="Silva-Moreno E."/>
            <person name="Staats M."/>
            <person name="Valdes J.H."/>
            <person name="Van Kan J.A.L."/>
        </authorList>
    </citation>
    <scope>NUCLEOTIDE SEQUENCE [LARGE SCALE GENOMIC DNA]</scope>
    <source>
        <strain evidence="1 2">Be9601</strain>
    </source>
</reference>
<keyword evidence="2" id="KW-1185">Reference proteome</keyword>
<sequence length="575" mass="66049">MAERKLIVYDGQPEDFQLAVAKVLDLIKSRYEKHESLLQNCKRLAIYSPVLALESSFGYKPKDITFVQLFNLTLEKKKEQLTYDHLWKVSDGYALVHDYIALIVKPGRELANYRTINLLDDGLHNSGKRCLQYKLTSNVAICNQELSPPKKSSNQVEIDTFSDSSLSSSLSSSLPNTLDFEIGNEKISVDNCKLSSDWLIDFDNPPLHIPALEAEKRSGKAAADSTTMKWKSARVIESREEDIQTREANLDKIERDITARVVELEARESAIDFHEQEFNTRLSAVMTRENEAEIRERELLASWTQYSKLYSETQKFKIDLKDREFDLNQREFSVEQGEAANAELEKITRAKITAELKFRILDAESIEESIVIRNVALKECEERLNEREQLAVVDRKALEVEYARVASRMDEIKIHEDIVGVAETSFRSREEAHKKIRDEFKAREALIGEREAALQLKEDDAMENYFAFFKNPTGPLYTALGLVEKKQEKHNSEMVARELAVLEREQKVAASEAALKLEREMIRIRLRENEEMKQLADATELADMKNCKIEGQVETKNQEIAECVAEKKRSPKAKK</sequence>
<comment type="caution">
    <text evidence="1">The sequence shown here is derived from an EMBL/GenBank/DDBJ whole genome shotgun (WGS) entry which is preliminary data.</text>
</comment>
<dbReference type="Proteomes" id="UP000297229">
    <property type="component" value="Unassembled WGS sequence"/>
</dbReference>
<evidence type="ECO:0000313" key="1">
    <source>
        <dbReference type="EMBL" id="TGO74098.1"/>
    </source>
</evidence>
<evidence type="ECO:0000313" key="2">
    <source>
        <dbReference type="Proteomes" id="UP000297229"/>
    </source>
</evidence>
<protein>
    <submittedName>
        <fullName evidence="1">Uncharacterized protein</fullName>
    </submittedName>
</protein>
<accession>A0A4Z1JKG9</accession>
<organism evidence="1 2">
    <name type="scientific">Botrytis elliptica</name>
    <dbReference type="NCBI Taxonomy" id="278938"/>
    <lineage>
        <taxon>Eukaryota</taxon>
        <taxon>Fungi</taxon>
        <taxon>Dikarya</taxon>
        <taxon>Ascomycota</taxon>
        <taxon>Pezizomycotina</taxon>
        <taxon>Leotiomycetes</taxon>
        <taxon>Helotiales</taxon>
        <taxon>Sclerotiniaceae</taxon>
        <taxon>Botrytis</taxon>
    </lineage>
</organism>
<proteinExistence type="predicted"/>
<gene>
    <name evidence="1" type="ORF">BELL_0308g00050</name>
</gene>
<name>A0A4Z1JKG9_9HELO</name>